<organism evidence="2 3">
    <name type="scientific">Mortierella polycephala</name>
    <dbReference type="NCBI Taxonomy" id="41804"/>
    <lineage>
        <taxon>Eukaryota</taxon>
        <taxon>Fungi</taxon>
        <taxon>Fungi incertae sedis</taxon>
        <taxon>Mucoromycota</taxon>
        <taxon>Mortierellomycotina</taxon>
        <taxon>Mortierellomycetes</taxon>
        <taxon>Mortierellales</taxon>
        <taxon>Mortierellaceae</taxon>
        <taxon>Mortierella</taxon>
    </lineage>
</organism>
<name>A0A9P6TUL3_9FUNG</name>
<dbReference type="PANTHER" id="PTHR43591">
    <property type="entry name" value="METHYLTRANSFERASE"/>
    <property type="match status" value="1"/>
</dbReference>
<dbReference type="Gene3D" id="3.40.50.150">
    <property type="entry name" value="Vaccinia Virus protein VP39"/>
    <property type="match status" value="1"/>
</dbReference>
<protein>
    <recommendedName>
        <fullName evidence="1">Methyltransferase domain-containing protein</fullName>
    </recommendedName>
</protein>
<dbReference type="PANTHER" id="PTHR43591:SF24">
    <property type="entry name" value="2-METHOXY-6-POLYPRENYL-1,4-BENZOQUINOL METHYLASE, MITOCHONDRIAL"/>
    <property type="match status" value="1"/>
</dbReference>
<gene>
    <name evidence="2" type="ORF">BG011_002541</name>
</gene>
<evidence type="ECO:0000313" key="2">
    <source>
        <dbReference type="EMBL" id="KAG0246118.1"/>
    </source>
</evidence>
<dbReference type="EMBL" id="JAAAJA010001822">
    <property type="protein sequence ID" value="KAG0246118.1"/>
    <property type="molecule type" value="Genomic_DNA"/>
</dbReference>
<sequence length="230" mass="25635">MSILDVGCGPGSISVDLAKLVPKGRVVGIEYTPEPLKAARAFATQQGVTNAEFHVGDIHALDFPDDTFDIVHAHQVLQHVADPIQALREMRRVAKPGGIVAARESAVPTWYPESPGLQAYWDLQMRMARLKGSNPHPGKYIHTWAQEAGFERSQITCSAGSWCFSTPEERAYWGGSMEERTLSSAFATIALERNLATEEELKELAKAWRDWIRDDNGWFSFLHGEIICRV</sequence>
<dbReference type="InterPro" id="IPR029063">
    <property type="entry name" value="SAM-dependent_MTases_sf"/>
</dbReference>
<reference evidence="2" key="1">
    <citation type="journal article" date="2020" name="Fungal Divers.">
        <title>Resolving the Mortierellaceae phylogeny through synthesis of multi-gene phylogenetics and phylogenomics.</title>
        <authorList>
            <person name="Vandepol N."/>
            <person name="Liber J."/>
            <person name="Desiro A."/>
            <person name="Na H."/>
            <person name="Kennedy M."/>
            <person name="Barry K."/>
            <person name="Grigoriev I.V."/>
            <person name="Miller A.N."/>
            <person name="O'Donnell K."/>
            <person name="Stajich J.E."/>
            <person name="Bonito G."/>
        </authorList>
    </citation>
    <scope>NUCLEOTIDE SEQUENCE</scope>
    <source>
        <strain evidence="2">KOD948</strain>
    </source>
</reference>
<proteinExistence type="predicted"/>
<accession>A0A9P6TUL3</accession>
<comment type="caution">
    <text evidence="2">The sequence shown here is derived from an EMBL/GenBank/DDBJ whole genome shotgun (WGS) entry which is preliminary data.</text>
</comment>
<dbReference type="Proteomes" id="UP000726737">
    <property type="component" value="Unassembled WGS sequence"/>
</dbReference>
<dbReference type="Pfam" id="PF13847">
    <property type="entry name" value="Methyltransf_31"/>
    <property type="match status" value="1"/>
</dbReference>
<keyword evidence="3" id="KW-1185">Reference proteome</keyword>
<dbReference type="GO" id="GO:0008168">
    <property type="term" value="F:methyltransferase activity"/>
    <property type="evidence" value="ECO:0007669"/>
    <property type="project" value="TreeGrafter"/>
</dbReference>
<feature type="domain" description="Methyltransferase" evidence="1">
    <location>
        <begin position="1"/>
        <end position="111"/>
    </location>
</feature>
<dbReference type="CDD" id="cd02440">
    <property type="entry name" value="AdoMet_MTases"/>
    <property type="match status" value="1"/>
</dbReference>
<dbReference type="InterPro" id="IPR025714">
    <property type="entry name" value="Methyltranfer_dom"/>
</dbReference>
<dbReference type="OrthoDB" id="10017101at2759"/>
<dbReference type="AlphaFoldDB" id="A0A9P6TUL3"/>
<dbReference type="SUPFAM" id="SSF53335">
    <property type="entry name" value="S-adenosyl-L-methionine-dependent methyltransferases"/>
    <property type="match status" value="1"/>
</dbReference>
<evidence type="ECO:0000259" key="1">
    <source>
        <dbReference type="Pfam" id="PF13847"/>
    </source>
</evidence>
<evidence type="ECO:0000313" key="3">
    <source>
        <dbReference type="Proteomes" id="UP000726737"/>
    </source>
</evidence>